<evidence type="ECO:0000259" key="3">
    <source>
        <dbReference type="Pfam" id="PF05225"/>
    </source>
</evidence>
<evidence type="ECO:0008006" key="6">
    <source>
        <dbReference type="Google" id="ProtNLM"/>
    </source>
</evidence>
<dbReference type="SUPFAM" id="SSF46689">
    <property type="entry name" value="Homeodomain-like"/>
    <property type="match status" value="1"/>
</dbReference>
<feature type="domain" description="DDE-1" evidence="2">
    <location>
        <begin position="209"/>
        <end position="359"/>
    </location>
</feature>
<dbReference type="PANTHER" id="PTHR19303">
    <property type="entry name" value="TRANSPOSON"/>
    <property type="match status" value="1"/>
</dbReference>
<dbReference type="GO" id="GO:0005634">
    <property type="term" value="C:nucleus"/>
    <property type="evidence" value="ECO:0007669"/>
    <property type="project" value="TreeGrafter"/>
</dbReference>
<proteinExistence type="predicted"/>
<protein>
    <recommendedName>
        <fullName evidence="6">HTH CENPB-type domain-containing protein</fullName>
    </recommendedName>
</protein>
<dbReference type="EMBL" id="CAJPWZ010000615">
    <property type="protein sequence ID" value="CAG2197092.1"/>
    <property type="molecule type" value="Genomic_DNA"/>
</dbReference>
<dbReference type="InterPro" id="IPR009057">
    <property type="entry name" value="Homeodomain-like_sf"/>
</dbReference>
<feature type="compositionally biased region" description="Basic and acidic residues" evidence="1">
    <location>
        <begin position="417"/>
        <end position="427"/>
    </location>
</feature>
<evidence type="ECO:0000256" key="1">
    <source>
        <dbReference type="SAM" id="MobiDB-lite"/>
    </source>
</evidence>
<dbReference type="Gene3D" id="1.10.10.60">
    <property type="entry name" value="Homeodomain-like"/>
    <property type="match status" value="1"/>
</dbReference>
<dbReference type="InterPro" id="IPR050863">
    <property type="entry name" value="CenT-Element_Derived"/>
</dbReference>
<dbReference type="PANTHER" id="PTHR19303:SF74">
    <property type="entry name" value="POGO TRANSPOSABLE ELEMENT WITH KRAB DOMAIN"/>
    <property type="match status" value="1"/>
</dbReference>
<name>A0A8S3QN88_MYTED</name>
<accession>A0A8S3QN88</accession>
<dbReference type="Pfam" id="PF05225">
    <property type="entry name" value="HTH_psq"/>
    <property type="match status" value="1"/>
</dbReference>
<keyword evidence="5" id="KW-1185">Reference proteome</keyword>
<feature type="region of interest" description="Disordered" evidence="1">
    <location>
        <begin position="594"/>
        <end position="624"/>
    </location>
</feature>
<reference evidence="4" key="1">
    <citation type="submission" date="2021-03" db="EMBL/GenBank/DDBJ databases">
        <authorList>
            <person name="Bekaert M."/>
        </authorList>
    </citation>
    <scope>NUCLEOTIDE SEQUENCE</scope>
</reference>
<dbReference type="OrthoDB" id="6156430at2759"/>
<evidence type="ECO:0000259" key="2">
    <source>
        <dbReference type="Pfam" id="PF03184"/>
    </source>
</evidence>
<dbReference type="Proteomes" id="UP000683360">
    <property type="component" value="Unassembled WGS sequence"/>
</dbReference>
<dbReference type="InterPro" id="IPR004875">
    <property type="entry name" value="DDE_SF_endonuclease_dom"/>
</dbReference>
<organism evidence="4 5">
    <name type="scientific">Mytilus edulis</name>
    <name type="common">Blue mussel</name>
    <dbReference type="NCBI Taxonomy" id="6550"/>
    <lineage>
        <taxon>Eukaryota</taxon>
        <taxon>Metazoa</taxon>
        <taxon>Spiralia</taxon>
        <taxon>Lophotrochozoa</taxon>
        <taxon>Mollusca</taxon>
        <taxon>Bivalvia</taxon>
        <taxon>Autobranchia</taxon>
        <taxon>Pteriomorphia</taxon>
        <taxon>Mytilida</taxon>
        <taxon>Mytiloidea</taxon>
        <taxon>Mytilidae</taxon>
        <taxon>Mytilinae</taxon>
        <taxon>Mytilus</taxon>
    </lineage>
</organism>
<feature type="region of interest" description="Disordered" evidence="1">
    <location>
        <begin position="414"/>
        <end position="440"/>
    </location>
</feature>
<sequence length="624" mass="70691">MARKVKGLYQKQSPMLQRAIEAVRSNQMSIRKAADHYGVKKSTLGDHVSGKIATGRKSGRSTVFELDVEKQIVAKAQLVSQQGFGVSRKQLMRKAGQLARTMKLKTPFKKGIPGQAWWDGFRQRNPELVLRKPEKLASTRARNLNKPVVDNYFKDLDNTLTELNLRDSPNAIWNMDETNSNMEHTPAKKCSRKGVKSVPGLVSNSRESVTVVACISAAGIAMPPMNVVKGKTEKSLNGFNKSEGHENAVWAFQKNAWIDDAGCLKWFREVFLQNCGPTRPQLLIVDQHRSHEALDLLEEGMRENIRILALPPHTTHFLCPLDRTVFGPFKKHYNSACDDFTMQSPSNLVMKWNWPKLSNDAFKLAFSHRNIVSGFRACGIFPFNPSAIPLEAYMPAEPTNIEYPEPEITREITTTETRSEEEQHDIDPNPTNTSTTDLPPYDGVNPEINLELLSQIAVENQDSILDEKEREEVEEIFNLSVLIGKSTEPEVIDLPLTLPPDNSGDNIRHNLLQDHTVEPIQHGAIKQRRDDPLWSSTMMQSPLKVVDWNSEINNIFTVASHASINEKPQKRKKKQTGHRVLTSDECIVEKRLQKQKKEENDTKKKANAENRKKKAIDVFIKKMK</sequence>
<evidence type="ECO:0000313" key="5">
    <source>
        <dbReference type="Proteomes" id="UP000683360"/>
    </source>
</evidence>
<evidence type="ECO:0000313" key="4">
    <source>
        <dbReference type="EMBL" id="CAG2197092.1"/>
    </source>
</evidence>
<dbReference type="AlphaFoldDB" id="A0A8S3QN88"/>
<comment type="caution">
    <text evidence="4">The sequence shown here is derived from an EMBL/GenBank/DDBJ whole genome shotgun (WGS) entry which is preliminary data.</text>
</comment>
<gene>
    <name evidence="4" type="ORF">MEDL_11932</name>
</gene>
<dbReference type="GO" id="GO:0003677">
    <property type="term" value="F:DNA binding"/>
    <property type="evidence" value="ECO:0007669"/>
    <property type="project" value="InterPro"/>
</dbReference>
<dbReference type="Pfam" id="PF03184">
    <property type="entry name" value="DDE_1"/>
    <property type="match status" value="1"/>
</dbReference>
<dbReference type="InterPro" id="IPR007889">
    <property type="entry name" value="HTH_Psq"/>
</dbReference>
<feature type="domain" description="HTH psq-type" evidence="3">
    <location>
        <begin position="16"/>
        <end position="56"/>
    </location>
</feature>